<feature type="region of interest" description="Disordered" evidence="1">
    <location>
        <begin position="72"/>
        <end position="107"/>
    </location>
</feature>
<dbReference type="EMBL" id="BQNB010010053">
    <property type="protein sequence ID" value="GJS72078.1"/>
    <property type="molecule type" value="Genomic_DNA"/>
</dbReference>
<sequence length="230" mass="26656">MTKPTGPDQDGSTIVNPEMYLTLGEPPTLVQNITAIDDPVPSPYNITIATSKPMSSRKKKYVRQIISKAKEKKFNPMAKQLNPLQEQDPPENDKYEKSYKRHKFAGESSSSKEKVTFELSDYKTKPSSNDKTRKNTDCFDKHHAEYTNYQWADKTNASDWFNKMIDIHQDPEESEEREIEQDNSKLTFLIRLKSCLNINKLTIKDLERNKKNGYELFGNRFMSKAELECT</sequence>
<reference evidence="2" key="2">
    <citation type="submission" date="2022-01" db="EMBL/GenBank/DDBJ databases">
        <authorList>
            <person name="Yamashiro T."/>
            <person name="Shiraishi A."/>
            <person name="Satake H."/>
            <person name="Nakayama K."/>
        </authorList>
    </citation>
    <scope>NUCLEOTIDE SEQUENCE</scope>
</reference>
<evidence type="ECO:0000256" key="1">
    <source>
        <dbReference type="SAM" id="MobiDB-lite"/>
    </source>
</evidence>
<name>A0ABQ4Y549_9ASTR</name>
<dbReference type="Proteomes" id="UP001151760">
    <property type="component" value="Unassembled WGS sequence"/>
</dbReference>
<evidence type="ECO:0000313" key="3">
    <source>
        <dbReference type="Proteomes" id="UP001151760"/>
    </source>
</evidence>
<protein>
    <submittedName>
        <fullName evidence="2">Uncharacterized protein</fullName>
    </submittedName>
</protein>
<evidence type="ECO:0000313" key="2">
    <source>
        <dbReference type="EMBL" id="GJS72078.1"/>
    </source>
</evidence>
<comment type="caution">
    <text evidence="2">The sequence shown here is derived from an EMBL/GenBank/DDBJ whole genome shotgun (WGS) entry which is preliminary data.</text>
</comment>
<keyword evidence="3" id="KW-1185">Reference proteome</keyword>
<accession>A0ABQ4Y549</accession>
<gene>
    <name evidence="2" type="ORF">Tco_0704919</name>
</gene>
<organism evidence="2 3">
    <name type="scientific">Tanacetum coccineum</name>
    <dbReference type="NCBI Taxonomy" id="301880"/>
    <lineage>
        <taxon>Eukaryota</taxon>
        <taxon>Viridiplantae</taxon>
        <taxon>Streptophyta</taxon>
        <taxon>Embryophyta</taxon>
        <taxon>Tracheophyta</taxon>
        <taxon>Spermatophyta</taxon>
        <taxon>Magnoliopsida</taxon>
        <taxon>eudicotyledons</taxon>
        <taxon>Gunneridae</taxon>
        <taxon>Pentapetalae</taxon>
        <taxon>asterids</taxon>
        <taxon>campanulids</taxon>
        <taxon>Asterales</taxon>
        <taxon>Asteraceae</taxon>
        <taxon>Asteroideae</taxon>
        <taxon>Anthemideae</taxon>
        <taxon>Anthemidinae</taxon>
        <taxon>Tanacetum</taxon>
    </lineage>
</organism>
<proteinExistence type="predicted"/>
<reference evidence="2" key="1">
    <citation type="journal article" date="2022" name="Int. J. Mol. Sci.">
        <title>Draft Genome of Tanacetum Coccineum: Genomic Comparison of Closely Related Tanacetum-Family Plants.</title>
        <authorList>
            <person name="Yamashiro T."/>
            <person name="Shiraishi A."/>
            <person name="Nakayama K."/>
            <person name="Satake H."/>
        </authorList>
    </citation>
    <scope>NUCLEOTIDE SEQUENCE</scope>
</reference>